<keyword evidence="4" id="KW-0285">Flavoprotein</keyword>
<dbReference type="SUPFAM" id="SSF47741">
    <property type="entry name" value="CO dehydrogenase ISP C-domain like"/>
    <property type="match status" value="1"/>
</dbReference>
<dbReference type="Gene3D" id="1.10.150.120">
    <property type="entry name" value="[2Fe-2S]-binding domain"/>
    <property type="match status" value="1"/>
</dbReference>
<dbReference type="Pfam" id="PF00111">
    <property type="entry name" value="Fer2"/>
    <property type="match status" value="1"/>
</dbReference>
<dbReference type="InterPro" id="IPR037165">
    <property type="entry name" value="AldOxase/xan_DH_Mopterin-bd_sf"/>
</dbReference>
<dbReference type="GO" id="GO:0051537">
    <property type="term" value="F:2 iron, 2 sulfur cluster binding"/>
    <property type="evidence" value="ECO:0007669"/>
    <property type="project" value="UniProtKB-KW"/>
</dbReference>
<dbReference type="Proteomes" id="UP000192578">
    <property type="component" value="Unassembled WGS sequence"/>
</dbReference>
<evidence type="ECO:0000256" key="2">
    <source>
        <dbReference type="ARBA" id="ARBA00006849"/>
    </source>
</evidence>
<evidence type="ECO:0000256" key="14">
    <source>
        <dbReference type="PIRSR" id="PIRSR000127-2"/>
    </source>
</evidence>
<evidence type="ECO:0000256" key="8">
    <source>
        <dbReference type="ARBA" id="ARBA00023002"/>
    </source>
</evidence>
<comment type="cofactor">
    <cofactor evidence="12">
        <name>[2Fe-2S] cluster</name>
        <dbReference type="ChEBI" id="CHEBI:190135"/>
    </cofactor>
</comment>
<keyword evidence="8" id="KW-0560">Oxidoreductase</keyword>
<feature type="binding site" evidence="15">
    <location>
        <position position="123"/>
    </location>
    <ligand>
        <name>[2Fe-2S] cluster</name>
        <dbReference type="ChEBI" id="CHEBI:190135"/>
        <label>2</label>
    </ligand>
</feature>
<keyword evidence="9 15" id="KW-0408">Iron</keyword>
<dbReference type="SUPFAM" id="SSF54665">
    <property type="entry name" value="CO dehydrogenase molybdoprotein N-domain-like"/>
    <property type="match status" value="1"/>
</dbReference>
<accession>A0A1W0X6A3</accession>
<feature type="binding site" evidence="15">
    <location>
        <position position="891"/>
    </location>
    <ligand>
        <name>Mo-molybdopterin</name>
        <dbReference type="ChEBI" id="CHEBI:71302"/>
    </ligand>
    <ligandPart>
        <name>Mo</name>
        <dbReference type="ChEBI" id="CHEBI:28685"/>
    </ligandPart>
</feature>
<dbReference type="Pfam" id="PF01315">
    <property type="entry name" value="Ald_Xan_dh_C"/>
    <property type="match status" value="1"/>
</dbReference>
<dbReference type="SUPFAM" id="SSF100895">
    <property type="entry name" value="Kazal-type serine protease inhibitors"/>
    <property type="match status" value="2"/>
</dbReference>
<evidence type="ECO:0000259" key="17">
    <source>
        <dbReference type="PROSITE" id="PS51387"/>
    </source>
</evidence>
<feature type="binding site" evidence="15">
    <location>
        <position position="1056"/>
    </location>
    <ligand>
        <name>Mo-molybdopterin</name>
        <dbReference type="ChEBI" id="CHEBI:71302"/>
    </ligand>
    <ligandPart>
        <name>Mo</name>
        <dbReference type="ChEBI" id="CHEBI:28685"/>
    </ligandPart>
</feature>
<dbReference type="PROSITE" id="PS51465">
    <property type="entry name" value="KAZAL_2"/>
    <property type="match status" value="2"/>
</dbReference>
<dbReference type="Gene3D" id="3.90.1170.50">
    <property type="entry name" value="Aldehyde oxidase/xanthine dehydrogenase, a/b hammerhead"/>
    <property type="match status" value="1"/>
</dbReference>
<feature type="binding site" evidence="15">
    <location>
        <position position="53"/>
    </location>
    <ligand>
        <name>[2Fe-2S] cluster</name>
        <dbReference type="ChEBI" id="CHEBI:190135"/>
        <label>1</label>
    </ligand>
</feature>
<evidence type="ECO:0000313" key="19">
    <source>
        <dbReference type="EMBL" id="OQV23096.1"/>
    </source>
</evidence>
<dbReference type="Pfam" id="PF03450">
    <property type="entry name" value="CO_deh_flav_C"/>
    <property type="match status" value="1"/>
</dbReference>
<dbReference type="InterPro" id="IPR016208">
    <property type="entry name" value="Ald_Oxase/xanthine_DH-like"/>
</dbReference>
<feature type="binding site" evidence="15">
    <location>
        <position position="126"/>
    </location>
    <ligand>
        <name>[2Fe-2S] cluster</name>
        <dbReference type="ChEBI" id="CHEBI:190135"/>
        <label>2</label>
    </ligand>
</feature>
<dbReference type="InterPro" id="IPR006058">
    <property type="entry name" value="2Fe2S_fd_BS"/>
</dbReference>
<dbReference type="CDD" id="cd00104">
    <property type="entry name" value="KAZAL_FS"/>
    <property type="match status" value="2"/>
</dbReference>
<reference evidence="20" key="1">
    <citation type="submission" date="2017-01" db="EMBL/GenBank/DDBJ databases">
        <title>Comparative genomics of anhydrobiosis in the tardigrade Hypsibius dujardini.</title>
        <authorList>
            <person name="Yoshida Y."/>
            <person name="Koutsovoulos G."/>
            <person name="Laetsch D."/>
            <person name="Stevens L."/>
            <person name="Kumar S."/>
            <person name="Horikawa D."/>
            <person name="Ishino K."/>
            <person name="Komine S."/>
            <person name="Tomita M."/>
            <person name="Blaxter M."/>
            <person name="Arakawa K."/>
        </authorList>
    </citation>
    <scope>NUCLEOTIDE SEQUENCE [LARGE SCALE GENOMIC DNA]</scope>
    <source>
        <strain evidence="20">Z151</strain>
    </source>
</reference>
<evidence type="ECO:0000259" key="18">
    <source>
        <dbReference type="PROSITE" id="PS51465"/>
    </source>
</evidence>
<dbReference type="InterPro" id="IPR036058">
    <property type="entry name" value="Kazal_dom_sf"/>
</dbReference>
<name>A0A1W0X6A3_HYPEX</name>
<dbReference type="InterPro" id="IPR046867">
    <property type="entry name" value="AldOxase/xan_DH_MoCoBD2"/>
</dbReference>
<dbReference type="InterPro" id="IPR002346">
    <property type="entry name" value="Mopterin_DH_FAD-bd"/>
</dbReference>
<evidence type="ECO:0000256" key="13">
    <source>
        <dbReference type="PIRSR" id="PIRSR000127-1"/>
    </source>
</evidence>
<keyword evidence="3 15" id="KW-0500">Molybdenum</keyword>
<evidence type="ECO:0000256" key="1">
    <source>
        <dbReference type="ARBA" id="ARBA00001974"/>
    </source>
</evidence>
<evidence type="ECO:0000256" key="10">
    <source>
        <dbReference type="ARBA" id="ARBA00023014"/>
    </source>
</evidence>
<dbReference type="PANTHER" id="PTHR11908:SF132">
    <property type="entry name" value="ALDEHYDE OXIDASE 1-RELATED"/>
    <property type="match status" value="1"/>
</dbReference>
<feature type="domain" description="Kazal-like" evidence="18">
    <location>
        <begin position="1309"/>
        <end position="1343"/>
    </location>
</feature>
<evidence type="ECO:0000313" key="20">
    <source>
        <dbReference type="Proteomes" id="UP000192578"/>
    </source>
</evidence>
<organism evidence="19 20">
    <name type="scientific">Hypsibius exemplaris</name>
    <name type="common">Freshwater tardigrade</name>
    <dbReference type="NCBI Taxonomy" id="2072580"/>
    <lineage>
        <taxon>Eukaryota</taxon>
        <taxon>Metazoa</taxon>
        <taxon>Ecdysozoa</taxon>
        <taxon>Tardigrada</taxon>
        <taxon>Eutardigrada</taxon>
        <taxon>Parachela</taxon>
        <taxon>Hypsibioidea</taxon>
        <taxon>Hypsibiidae</taxon>
        <taxon>Hypsibius</taxon>
    </lineage>
</organism>
<dbReference type="Gene3D" id="3.30.465.10">
    <property type="match status" value="1"/>
</dbReference>
<dbReference type="CDD" id="cd00207">
    <property type="entry name" value="fer2"/>
    <property type="match status" value="1"/>
</dbReference>
<dbReference type="InterPro" id="IPR036318">
    <property type="entry name" value="FAD-bd_PCMH-like_sf"/>
</dbReference>
<feature type="binding site" evidence="14">
    <location>
        <begin position="337"/>
        <end position="341"/>
    </location>
    <ligand>
        <name>FAD</name>
        <dbReference type="ChEBI" id="CHEBI:57692"/>
    </ligand>
</feature>
<dbReference type="Gene3D" id="3.30.365.10">
    <property type="entry name" value="Aldehyde oxidase/xanthine dehydrogenase, molybdopterin binding domain"/>
    <property type="match status" value="4"/>
</dbReference>
<evidence type="ECO:0000256" key="5">
    <source>
        <dbReference type="ARBA" id="ARBA00022714"/>
    </source>
</evidence>
<dbReference type="Pfam" id="PF00050">
    <property type="entry name" value="Kazal_1"/>
    <property type="match status" value="1"/>
</dbReference>
<dbReference type="InterPro" id="IPR016166">
    <property type="entry name" value="FAD-bd_PCMH"/>
</dbReference>
<dbReference type="PANTHER" id="PTHR11908">
    <property type="entry name" value="XANTHINE DEHYDROGENASE"/>
    <property type="match status" value="1"/>
</dbReference>
<evidence type="ECO:0000259" key="16">
    <source>
        <dbReference type="PROSITE" id="PS51085"/>
    </source>
</evidence>
<feature type="domain" description="FAD-binding PCMH-type" evidence="17">
    <location>
        <begin position="223"/>
        <end position="402"/>
    </location>
</feature>
<protein>
    <submittedName>
        <fullName evidence="19">Xanthine dehydrogenase</fullName>
    </submittedName>
</protein>
<evidence type="ECO:0000256" key="15">
    <source>
        <dbReference type="PIRSR" id="PIRSR000127-3"/>
    </source>
</evidence>
<dbReference type="InterPro" id="IPR001041">
    <property type="entry name" value="2Fe-2S_ferredoxin-type"/>
</dbReference>
<feature type="binding site" evidence="15">
    <location>
        <position position="779"/>
    </location>
    <ligand>
        <name>Mo-molybdopterin</name>
        <dbReference type="ChEBI" id="CHEBI:71302"/>
    </ligand>
    <ligandPart>
        <name>Mo</name>
        <dbReference type="ChEBI" id="CHEBI:28685"/>
    </ligandPart>
</feature>
<evidence type="ECO:0000256" key="3">
    <source>
        <dbReference type="ARBA" id="ARBA00022505"/>
    </source>
</evidence>
<dbReference type="InterPro" id="IPR036010">
    <property type="entry name" value="2Fe-2S_ferredoxin-like_sf"/>
</dbReference>
<dbReference type="Pfam" id="PF00941">
    <property type="entry name" value="FAD_binding_5"/>
    <property type="match status" value="1"/>
</dbReference>
<feature type="binding site" evidence="15">
    <location>
        <position position="84"/>
    </location>
    <ligand>
        <name>[2Fe-2S] cluster</name>
        <dbReference type="ChEBI" id="CHEBI:190135"/>
        <label>1</label>
    </ligand>
</feature>
<keyword evidence="5 15" id="KW-0001">2Fe-2S</keyword>
<evidence type="ECO:0000256" key="12">
    <source>
        <dbReference type="ARBA" id="ARBA00034078"/>
    </source>
</evidence>
<feature type="domain" description="Kazal-like" evidence="18">
    <location>
        <begin position="1345"/>
        <end position="1391"/>
    </location>
</feature>
<dbReference type="InterPro" id="IPR002350">
    <property type="entry name" value="Kazal_dom"/>
</dbReference>
<dbReference type="InterPro" id="IPR036884">
    <property type="entry name" value="2Fe-2S-bd_dom_sf"/>
</dbReference>
<dbReference type="SMART" id="SM01008">
    <property type="entry name" value="Ald_Xan_dh_C"/>
    <property type="match status" value="1"/>
</dbReference>
<dbReference type="SMART" id="SM00280">
    <property type="entry name" value="KAZAL"/>
    <property type="match status" value="2"/>
</dbReference>
<dbReference type="SUPFAM" id="SSF55447">
    <property type="entry name" value="CO dehydrogenase flavoprotein C-terminal domain-like"/>
    <property type="match status" value="1"/>
</dbReference>
<dbReference type="InterPro" id="IPR000674">
    <property type="entry name" value="Ald_Oxase/Xan_DH_a/b"/>
</dbReference>
<proteinExistence type="inferred from homology"/>
<dbReference type="InterPro" id="IPR016169">
    <property type="entry name" value="FAD-bd_PCMH_sub2"/>
</dbReference>
<dbReference type="SUPFAM" id="SSF56003">
    <property type="entry name" value="Molybdenum cofactor-binding domain"/>
    <property type="match status" value="1"/>
</dbReference>
<comment type="similarity">
    <text evidence="2">Belongs to the xanthine dehydrogenase family.</text>
</comment>
<feature type="binding site" evidence="15">
    <location>
        <position position="58"/>
    </location>
    <ligand>
        <name>[2Fe-2S] cluster</name>
        <dbReference type="ChEBI" id="CHEBI:190135"/>
        <label>1</label>
    </ligand>
</feature>
<evidence type="ECO:0000256" key="11">
    <source>
        <dbReference type="ARBA" id="ARBA00023027"/>
    </source>
</evidence>
<dbReference type="Gene3D" id="3.10.20.30">
    <property type="match status" value="1"/>
</dbReference>
<feature type="binding site" evidence="15">
    <location>
        <position position="61"/>
    </location>
    <ligand>
        <name>[2Fe-2S] cluster</name>
        <dbReference type="ChEBI" id="CHEBI:190135"/>
        <label>1</label>
    </ligand>
</feature>
<dbReference type="InterPro" id="IPR012675">
    <property type="entry name" value="Beta-grasp_dom_sf"/>
</dbReference>
<keyword evidence="6 15" id="KW-0479">Metal-binding</keyword>
<comment type="caution">
    <text evidence="19">The sequence shown here is derived from an EMBL/GenBank/DDBJ whole genome shotgun (WGS) entry which is preliminary data.</text>
</comment>
<dbReference type="InterPro" id="IPR005107">
    <property type="entry name" value="CO_DH_flav_C"/>
</dbReference>
<dbReference type="PROSITE" id="PS00197">
    <property type="entry name" value="2FE2S_FER_1"/>
    <property type="match status" value="1"/>
</dbReference>
<dbReference type="FunFam" id="3.30.390.50:FF:000003">
    <property type="entry name" value="Aldehyde oxidase1"/>
    <property type="match status" value="1"/>
</dbReference>
<evidence type="ECO:0000256" key="6">
    <source>
        <dbReference type="ARBA" id="ARBA00022723"/>
    </source>
</evidence>
<dbReference type="InterPro" id="IPR036856">
    <property type="entry name" value="Ald_Oxase/Xan_DH_a/b_sf"/>
</dbReference>
<feature type="binding site" evidence="14">
    <location>
        <position position="410"/>
    </location>
    <ligand>
        <name>FAD</name>
        <dbReference type="ChEBI" id="CHEBI:57692"/>
    </ligand>
</feature>
<evidence type="ECO:0000256" key="9">
    <source>
        <dbReference type="ARBA" id="ARBA00023004"/>
    </source>
</evidence>
<dbReference type="SUPFAM" id="SSF54292">
    <property type="entry name" value="2Fe-2S ferredoxin-like"/>
    <property type="match status" value="1"/>
</dbReference>
<dbReference type="GO" id="GO:0071949">
    <property type="term" value="F:FAD binding"/>
    <property type="evidence" value="ECO:0007669"/>
    <property type="project" value="InterPro"/>
</dbReference>
<keyword evidence="11" id="KW-0520">NAD</keyword>
<dbReference type="Pfam" id="PF02738">
    <property type="entry name" value="MoCoBD_1"/>
    <property type="match status" value="1"/>
</dbReference>
<dbReference type="PIRSF" id="PIRSF000127">
    <property type="entry name" value="Xanthine_DH"/>
    <property type="match status" value="1"/>
</dbReference>
<dbReference type="InterPro" id="IPR008274">
    <property type="entry name" value="AldOxase/xan_DH_MoCoBD1"/>
</dbReference>
<dbReference type="PROSITE" id="PS51387">
    <property type="entry name" value="FAD_PCMH"/>
    <property type="match status" value="1"/>
</dbReference>
<dbReference type="FunFam" id="3.30.365.10:FF:000002">
    <property type="entry name" value="Xanthine dehydrogenase oxidase"/>
    <property type="match status" value="1"/>
</dbReference>
<evidence type="ECO:0000256" key="7">
    <source>
        <dbReference type="ARBA" id="ARBA00022827"/>
    </source>
</evidence>
<comment type="cofactor">
    <cofactor evidence="1 14">
        <name>FAD</name>
        <dbReference type="ChEBI" id="CHEBI:57692"/>
    </cofactor>
</comment>
<evidence type="ECO:0000256" key="4">
    <source>
        <dbReference type="ARBA" id="ARBA00022630"/>
    </source>
</evidence>
<dbReference type="GO" id="GO:0005506">
    <property type="term" value="F:iron ion binding"/>
    <property type="evidence" value="ECO:0007669"/>
    <property type="project" value="InterPro"/>
</dbReference>
<dbReference type="Gene3D" id="3.30.390.50">
    <property type="entry name" value="CO dehydrogenase flavoprotein, C-terminal domain"/>
    <property type="match status" value="1"/>
</dbReference>
<comment type="cofactor">
    <cofactor evidence="15">
        <name>Mo-molybdopterin</name>
        <dbReference type="ChEBI" id="CHEBI:71302"/>
    </cofactor>
    <text evidence="15">Binds 1 Mo-molybdopterin (Mo-MPT) cofactor per subunit.</text>
</comment>
<keyword evidence="10 15" id="KW-0411">Iron-sulfur</keyword>
<dbReference type="SUPFAM" id="SSF56176">
    <property type="entry name" value="FAD-binding/transporter-associated domain-like"/>
    <property type="match status" value="1"/>
</dbReference>
<dbReference type="Pfam" id="PF20256">
    <property type="entry name" value="MoCoBD_2"/>
    <property type="match status" value="1"/>
</dbReference>
<comment type="cofactor">
    <cofactor evidence="15">
        <name>[2Fe-2S] cluster</name>
        <dbReference type="ChEBI" id="CHEBI:190135"/>
    </cofactor>
    <text evidence="15">Binds 2 [2Fe-2S] clusters.</text>
</comment>
<dbReference type="SMART" id="SM01092">
    <property type="entry name" value="CO_deh_flav_C"/>
    <property type="match status" value="1"/>
</dbReference>
<dbReference type="Pfam" id="PF01799">
    <property type="entry name" value="Fer2_2"/>
    <property type="match status" value="1"/>
</dbReference>
<dbReference type="PROSITE" id="PS51085">
    <property type="entry name" value="2FE2S_FER_2"/>
    <property type="match status" value="1"/>
</dbReference>
<feature type="binding site" evidence="15">
    <location>
        <position position="162"/>
    </location>
    <ligand>
        <name>[2Fe-2S] cluster</name>
        <dbReference type="ChEBI" id="CHEBI:190135"/>
        <label>2</label>
    </ligand>
</feature>
<keyword evidence="20" id="KW-1185">Reference proteome</keyword>
<keyword evidence="7 14" id="KW-0274">FAD</keyword>
<dbReference type="Pfam" id="PF07648">
    <property type="entry name" value="Kazal_2"/>
    <property type="match status" value="1"/>
</dbReference>
<feature type="binding site" evidence="15">
    <location>
        <position position="748"/>
    </location>
    <ligand>
        <name>Mo-molybdopterin</name>
        <dbReference type="ChEBI" id="CHEBI:71302"/>
    </ligand>
    <ligandPart>
        <name>Mo</name>
        <dbReference type="ChEBI" id="CHEBI:28685"/>
    </ligandPart>
</feature>
<sequence>MTPPTSSNVLGVDDKITVTINGLRYEVPITFSEISLNQYIREYLQLTGTKVTCREGGCGVCTVHVAHPDPLNPQQMIQKSINSCLCPILTCDKWEITTVEGVGNQNHPHPIQSALVDHYGTQCGYCTPGWVMNMYSILQNNPGGSLTQQDVENACDGNICRCTGYRPILDAFKTFASDHPNKCAIADIEDAVNKGLCKKTGKVCSGSCHGNSTPYIKALSSAAESLAPPWYRPTTLPELYQLIKTLGKQNVYYVVGHTGKGVYNDAPYDAYVDMKGIAELYGTTATADLLTVGANTTLTDLITAFKKQSTTPGFQHLASLAALISRTAHHSIRNSGSWGGNLAMKNRHKEFPSDSFVAFTVGGAKIILGSTSGVKSYTMQEFLTADLTGLIILKAEFPTFDADFVFRTFKIMPRSGNAHAYVNAGFRAKIDKKSHAGMVVITEAPVLTFGNINSHFVQADKTAAYLQGKNIADPAVLQQALNTLNTEIIPSEDDPSEASSSYKKSLSCSLFYKFALELVGDLADVRYRSAVGSLVRPLSSGKQSYPTKPENWPLTKPMPKLESTVQCTGEAKYSSDIQQEGMLHAAFTLTTMGNAAIYEIDIKPAMAFPGVTRVLIHSDIPGVNNVYRLDNDAEEVLASKRSLYAGQPIAIVIAISQDIAEKAAKLVKVSYFDVKTPILTCKDAIKSQSFYSAVPGVTVGDAAAAIASAANKIEGEIELGSQNHFHMETEGAVAYPTEDGLNLEDGSQWLDQTQASVAQVLGIGMNKINVTVKRSGGAFGGKGIHNYVICAAALSAYLVRRPVKMHLSLWDNLRIKGRRLAYYVKYRAGTDAAGKLVGIILDIYANMGCSNNDVLILLFAAGIWDNVYRSQNWKINVTACRTNCPASTFVRAPGSTEAVFFMENVMEHLAKTLQKPSLEIKRLNYYKNGDKMMSGAVAKDFTLENITDQLLTSSEYTARVKSIADFNQANRWRKRGLDVVPIRFPCSWLGGNFNCLIAIFHGDGTIAVTHGGVEMGQGINTKVAQVVAFELGVDMKYIIIQPTQAITNANARGTNGSVGSELVCLAAIDCCRQLKNRIDVVRQKSPKKSWEGIIAECFTTGVDLSARSWVNPFTPDPVVYTTYGAMCTEVELDVLTGESQITRLDILYDCGESMSPFVDIGQVEGAIVMGLGYFTTENQIYDAKTGENLSYGTWKYKPPMAKDIPIDFRIALLQNAPNPTGVLRSKFVAEPPLCMTSSVVFALRDAIAANLAESKKDTWFPIVTPMTVERNQQYCQLDISQLRALVFRPVHVKQPAKLRVPRYLQPGLRPGRPVCGHNGQTYGNPCQAGCVGATIAHIGACVSIMPVPPQPNHNCICPMVWFPVCGADGKVYGNSCQAKCAGVESFTTGSC</sequence>
<dbReference type="OrthoDB" id="8300278at2759"/>
<dbReference type="EMBL" id="MTYJ01000014">
    <property type="protein sequence ID" value="OQV23096.1"/>
    <property type="molecule type" value="Genomic_DNA"/>
</dbReference>
<feature type="domain" description="2Fe-2S ferredoxin-type" evidence="16">
    <location>
        <begin position="14"/>
        <end position="102"/>
    </location>
</feature>
<gene>
    <name evidence="19" type="ORF">BV898_03141</name>
</gene>
<dbReference type="Gene3D" id="3.30.60.30">
    <property type="match status" value="2"/>
</dbReference>
<dbReference type="InterPro" id="IPR002888">
    <property type="entry name" value="2Fe-2S-bd"/>
</dbReference>
<feature type="binding site" evidence="15">
    <location>
        <position position="160"/>
    </location>
    <ligand>
        <name>[2Fe-2S] cluster</name>
        <dbReference type="ChEBI" id="CHEBI:190135"/>
        <label>2</label>
    </ligand>
</feature>
<feature type="active site" description="Proton acceptor" evidence="13">
    <location>
        <position position="1230"/>
    </location>
</feature>
<dbReference type="InterPro" id="IPR036683">
    <property type="entry name" value="CO_DH_flav_C_dom_sf"/>
</dbReference>
<dbReference type="FunFam" id="3.30.365.10:FF:000001">
    <property type="entry name" value="Xanthine dehydrogenase oxidase"/>
    <property type="match status" value="1"/>
</dbReference>
<dbReference type="GO" id="GO:0016491">
    <property type="term" value="F:oxidoreductase activity"/>
    <property type="evidence" value="ECO:0007669"/>
    <property type="project" value="UniProtKB-KW"/>
</dbReference>
<dbReference type="FunFam" id="3.10.20.30:FF:000012">
    <property type="entry name" value="Xanthine dehydrogenase/oxidase"/>
    <property type="match status" value="1"/>
</dbReference>